<feature type="transmembrane region" description="Helical" evidence="1">
    <location>
        <begin position="70"/>
        <end position="93"/>
    </location>
</feature>
<keyword evidence="1" id="KW-0812">Transmembrane</keyword>
<reference evidence="3" key="1">
    <citation type="submission" date="2016-11" db="UniProtKB">
        <authorList>
            <consortium name="WormBaseParasite"/>
        </authorList>
    </citation>
    <scope>IDENTIFICATION</scope>
</reference>
<keyword evidence="1" id="KW-0472">Membrane</keyword>
<feature type="transmembrane region" description="Helical" evidence="1">
    <location>
        <begin position="34"/>
        <end position="58"/>
    </location>
</feature>
<name>A0A1I8AXF0_MELHA</name>
<dbReference type="AlphaFoldDB" id="A0A1I8AXF0"/>
<evidence type="ECO:0000256" key="1">
    <source>
        <dbReference type="SAM" id="Phobius"/>
    </source>
</evidence>
<evidence type="ECO:0000313" key="3">
    <source>
        <dbReference type="WBParaSite" id="MhA1_Contig1065.frz3.gene3"/>
    </source>
</evidence>
<sequence length="104" mass="11225">MIIRSAYDSPNWLVNGSNFDAYLIVVNDNGLSKLVTFMFIPVIISYGIVGLIMAFGKAASGANFVLWKKAAVFSTPAIVGFSAAIFMFISLSFDRLLAVALPIL</sequence>
<evidence type="ECO:0000313" key="2">
    <source>
        <dbReference type="Proteomes" id="UP000095281"/>
    </source>
</evidence>
<dbReference type="WBParaSite" id="MhA1_Contig1065.frz3.gene3">
    <property type="protein sequence ID" value="MhA1_Contig1065.frz3.gene3"/>
    <property type="gene ID" value="MhA1_Contig1065.frz3.gene3"/>
</dbReference>
<organism evidence="2 3">
    <name type="scientific">Meloidogyne hapla</name>
    <name type="common">Root-knot nematode worm</name>
    <dbReference type="NCBI Taxonomy" id="6305"/>
    <lineage>
        <taxon>Eukaryota</taxon>
        <taxon>Metazoa</taxon>
        <taxon>Ecdysozoa</taxon>
        <taxon>Nematoda</taxon>
        <taxon>Chromadorea</taxon>
        <taxon>Rhabditida</taxon>
        <taxon>Tylenchina</taxon>
        <taxon>Tylenchomorpha</taxon>
        <taxon>Tylenchoidea</taxon>
        <taxon>Meloidogynidae</taxon>
        <taxon>Meloidogyninae</taxon>
        <taxon>Meloidogyne</taxon>
    </lineage>
</organism>
<keyword evidence="2" id="KW-1185">Reference proteome</keyword>
<protein>
    <submittedName>
        <fullName evidence="3">Transport system permease</fullName>
    </submittedName>
</protein>
<proteinExistence type="predicted"/>
<accession>A0A1I8AXF0</accession>
<keyword evidence="1" id="KW-1133">Transmembrane helix</keyword>
<dbReference type="Proteomes" id="UP000095281">
    <property type="component" value="Unplaced"/>
</dbReference>